<dbReference type="EMBL" id="JAUTXT010000002">
    <property type="protein sequence ID" value="KAK3679376.1"/>
    <property type="molecule type" value="Genomic_DNA"/>
</dbReference>
<keyword evidence="2" id="KW-1185">Reference proteome</keyword>
<name>A0AAE1C605_9PEZI</name>
<evidence type="ECO:0000313" key="1">
    <source>
        <dbReference type="EMBL" id="KAK3679376.1"/>
    </source>
</evidence>
<dbReference type="Proteomes" id="UP001274830">
    <property type="component" value="Unassembled WGS sequence"/>
</dbReference>
<dbReference type="AlphaFoldDB" id="A0AAE1C605"/>
<gene>
    <name evidence="1" type="ORF">LTR78_000937</name>
</gene>
<evidence type="ECO:0000313" key="2">
    <source>
        <dbReference type="Proteomes" id="UP001274830"/>
    </source>
</evidence>
<accession>A0AAE1C605</accession>
<organism evidence="1 2">
    <name type="scientific">Recurvomyces mirabilis</name>
    <dbReference type="NCBI Taxonomy" id="574656"/>
    <lineage>
        <taxon>Eukaryota</taxon>
        <taxon>Fungi</taxon>
        <taxon>Dikarya</taxon>
        <taxon>Ascomycota</taxon>
        <taxon>Pezizomycotina</taxon>
        <taxon>Dothideomycetes</taxon>
        <taxon>Dothideomycetidae</taxon>
        <taxon>Mycosphaerellales</taxon>
        <taxon>Teratosphaeriaceae</taxon>
        <taxon>Recurvomyces</taxon>
    </lineage>
</organism>
<comment type="caution">
    <text evidence="1">The sequence shown here is derived from an EMBL/GenBank/DDBJ whole genome shotgun (WGS) entry which is preliminary data.</text>
</comment>
<sequence>MRSRSPTFEEKDLELFDEGAWFGMNSDEGAALLGTPNGQGVGQLLATHKSQLGDKTIKGVTVYTPEIPKGGYALLFDFGDGPDKAQMSTMRIQMLSSFAAILALVITTVTGHELSNNAVTRRQPTYDESHTRDNTTSGRLLTRGIDRNVYDKLVRKGEYLLDQLEKPAGYVQPSHWVQYADLEKYGWTSQSRKFDYQETARWFMAGSNEQIFEAYSLSKDPDDNVEVVCTNDRAVRVGDHEYGASQGEYTNLFNSKMIFATNNYSPGHNGPKQANPVSSNQITPLSHWSDVVFLQWQQFCKHDPEKMKKLVGIARDDVVNWDTEQVILEALRPLADSPDADIDRQPFNQGTWVDMKSDSGKAILGTASGAGVAFFLAQHKVQLGMMTVKRVKVYKPNDFTDKALLFELEPVGGQH</sequence>
<proteinExistence type="predicted"/>
<protein>
    <submittedName>
        <fullName evidence="1">Uncharacterized protein</fullName>
    </submittedName>
</protein>
<reference evidence="1" key="1">
    <citation type="submission" date="2023-07" db="EMBL/GenBank/DDBJ databases">
        <title>Black Yeasts Isolated from many extreme environments.</title>
        <authorList>
            <person name="Coleine C."/>
            <person name="Stajich J.E."/>
            <person name="Selbmann L."/>
        </authorList>
    </citation>
    <scope>NUCLEOTIDE SEQUENCE</scope>
    <source>
        <strain evidence="1">CCFEE 5485</strain>
    </source>
</reference>